<keyword evidence="1" id="KW-0812">Transmembrane</keyword>
<feature type="transmembrane region" description="Helical" evidence="1">
    <location>
        <begin position="96"/>
        <end position="116"/>
    </location>
</feature>
<sequence length="119" mass="14183">MLFIVDMNMENNYEEKININELLGYSFIPLLIFMIFYFFNLAFLDSNINSIDDLDKMSFVFNLTFNDFKILSYISWFLIYLVLIVQLVLNEKIEILKSILIVFLPSLILYGFKILFGYL</sequence>
<protein>
    <recommendedName>
        <fullName evidence="4">Yip1 domain-containing protein</fullName>
    </recommendedName>
</protein>
<keyword evidence="1" id="KW-1133">Transmembrane helix</keyword>
<evidence type="ECO:0000256" key="1">
    <source>
        <dbReference type="SAM" id="Phobius"/>
    </source>
</evidence>
<name>A0A917ECC4_9FLAO</name>
<evidence type="ECO:0008006" key="4">
    <source>
        <dbReference type="Google" id="ProtNLM"/>
    </source>
</evidence>
<reference evidence="2 3" key="1">
    <citation type="journal article" date="2014" name="Int. J. Syst. Evol. Microbiol.">
        <title>Complete genome sequence of Corynebacterium casei LMG S-19264T (=DSM 44701T), isolated from a smear-ripened cheese.</title>
        <authorList>
            <consortium name="US DOE Joint Genome Institute (JGI-PGF)"/>
            <person name="Walter F."/>
            <person name="Albersmeier A."/>
            <person name="Kalinowski J."/>
            <person name="Ruckert C."/>
        </authorList>
    </citation>
    <scope>NUCLEOTIDE SEQUENCE [LARGE SCALE GENOMIC DNA]</scope>
    <source>
        <strain evidence="2 3">CGMCC 1.12925</strain>
    </source>
</reference>
<dbReference type="AlphaFoldDB" id="A0A917ECC4"/>
<keyword evidence="3" id="KW-1185">Reference proteome</keyword>
<keyword evidence="1" id="KW-0472">Membrane</keyword>
<comment type="caution">
    <text evidence="2">The sequence shown here is derived from an EMBL/GenBank/DDBJ whole genome shotgun (WGS) entry which is preliminary data.</text>
</comment>
<evidence type="ECO:0000313" key="2">
    <source>
        <dbReference type="EMBL" id="GGE23077.1"/>
    </source>
</evidence>
<dbReference type="EMBL" id="BMGL01000019">
    <property type="protein sequence ID" value="GGE23077.1"/>
    <property type="molecule type" value="Genomic_DNA"/>
</dbReference>
<feature type="transmembrane region" description="Helical" evidence="1">
    <location>
        <begin position="70"/>
        <end position="89"/>
    </location>
</feature>
<proteinExistence type="predicted"/>
<gene>
    <name evidence="2" type="ORF">GCM10010831_24970</name>
</gene>
<organism evidence="2 3">
    <name type="scientific">Psychroflexus salis</name>
    <dbReference type="NCBI Taxonomy" id="1526574"/>
    <lineage>
        <taxon>Bacteria</taxon>
        <taxon>Pseudomonadati</taxon>
        <taxon>Bacteroidota</taxon>
        <taxon>Flavobacteriia</taxon>
        <taxon>Flavobacteriales</taxon>
        <taxon>Flavobacteriaceae</taxon>
        <taxon>Psychroflexus</taxon>
    </lineage>
</organism>
<evidence type="ECO:0000313" key="3">
    <source>
        <dbReference type="Proteomes" id="UP000599688"/>
    </source>
</evidence>
<dbReference type="Proteomes" id="UP000599688">
    <property type="component" value="Unassembled WGS sequence"/>
</dbReference>
<feature type="transmembrane region" description="Helical" evidence="1">
    <location>
        <begin position="22"/>
        <end position="44"/>
    </location>
</feature>
<accession>A0A917ECC4</accession>